<accession>A0ABW3XRT2</accession>
<dbReference type="PANTHER" id="PTHR48101:SF1">
    <property type="entry name" value="METHYLMALONYL-COA MUTASE, LARGE SUBUNIT"/>
    <property type="match status" value="1"/>
</dbReference>
<proteinExistence type="predicted"/>
<evidence type="ECO:0000313" key="5">
    <source>
        <dbReference type="Proteomes" id="UP001597058"/>
    </source>
</evidence>
<keyword evidence="2" id="KW-0413">Isomerase</keyword>
<evidence type="ECO:0000256" key="2">
    <source>
        <dbReference type="ARBA" id="ARBA00023235"/>
    </source>
</evidence>
<dbReference type="RefSeq" id="WP_381232800.1">
    <property type="nucleotide sequence ID" value="NZ_JBHSKH010000006.1"/>
</dbReference>
<dbReference type="Proteomes" id="UP001597058">
    <property type="component" value="Unassembled WGS sequence"/>
</dbReference>
<evidence type="ECO:0000259" key="3">
    <source>
        <dbReference type="Pfam" id="PF01642"/>
    </source>
</evidence>
<dbReference type="InterPro" id="IPR006099">
    <property type="entry name" value="MeMalonylCoA_mutase_a/b_cat"/>
</dbReference>
<organism evidence="4 5">
    <name type="scientific">Streptomyces kaempferi</name>
    <dbReference type="NCBI Taxonomy" id="333725"/>
    <lineage>
        <taxon>Bacteria</taxon>
        <taxon>Bacillati</taxon>
        <taxon>Actinomycetota</taxon>
        <taxon>Actinomycetes</taxon>
        <taxon>Kitasatosporales</taxon>
        <taxon>Streptomycetaceae</taxon>
        <taxon>Streptomyces</taxon>
    </lineage>
</organism>
<protein>
    <submittedName>
        <fullName evidence="4">Methylmalonyl-CoA mutase family protein</fullName>
    </submittedName>
</protein>
<feature type="domain" description="Methylmalonyl-CoA mutase alpha/beta chain catalytic" evidence="3">
    <location>
        <begin position="1"/>
        <end position="248"/>
    </location>
</feature>
<dbReference type="PANTHER" id="PTHR48101">
    <property type="entry name" value="METHYLMALONYL-COA MUTASE, MITOCHONDRIAL-RELATED"/>
    <property type="match status" value="1"/>
</dbReference>
<dbReference type="Pfam" id="PF01642">
    <property type="entry name" value="MM_CoA_mutase"/>
    <property type="match status" value="2"/>
</dbReference>
<dbReference type="EMBL" id="JBHTMM010000106">
    <property type="protein sequence ID" value="MFD1312167.1"/>
    <property type="molecule type" value="Genomic_DNA"/>
</dbReference>
<feature type="domain" description="Methylmalonyl-CoA mutase alpha/beta chain catalytic" evidence="3">
    <location>
        <begin position="271"/>
        <end position="406"/>
    </location>
</feature>
<dbReference type="InterPro" id="IPR016176">
    <property type="entry name" value="Cbl-dep_enz_cat"/>
</dbReference>
<dbReference type="InterPro" id="IPR006098">
    <property type="entry name" value="MMCoA_mutase_a_cat"/>
</dbReference>
<sequence length="413" mass="43980">MFTVCPWTTHRSAGFTTAGGSNAYYRRLVAHGTTELSVVFDLPTQWGLDSDAPLASGEVGRAGVAVDSIDDMRVLFTGIPLERVSTSMAVGAPAAVLLLLYQLVAEEQGLRADRLTGTVHHDVLAEYVVRGRYVFPPEPSLRLAADLFAYCRAQLPGWNTLSISGRALAEAGATPAQEIAFTLAEGVEYLRTAVAYGMDVDDFAPRLSFLFGARATLLEELATLRAARRVWSRVLGEQFGARGPASRMPVRRAVRGLAAVLGGRLYGPAPTVRPFAGGRAAARTVDALEAAALELMLRVDELGGAVAALGHGFQEDEIGRAAHSHLRLDGDGLDEAARLDPVAEQRQTERLAKVRAWRCADRVDDALIAVRKAAEGPDNVLPPMKGALASGATVGEVCDTLRQVWGAGFQPAA</sequence>
<keyword evidence="5" id="KW-1185">Reference proteome</keyword>
<evidence type="ECO:0000313" key="4">
    <source>
        <dbReference type="EMBL" id="MFD1312167.1"/>
    </source>
</evidence>
<reference evidence="5" key="1">
    <citation type="journal article" date="2019" name="Int. J. Syst. Evol. Microbiol.">
        <title>The Global Catalogue of Microorganisms (GCM) 10K type strain sequencing project: providing services to taxonomists for standard genome sequencing and annotation.</title>
        <authorList>
            <consortium name="The Broad Institute Genomics Platform"/>
            <consortium name="The Broad Institute Genome Sequencing Center for Infectious Disease"/>
            <person name="Wu L."/>
            <person name="Ma J."/>
        </authorList>
    </citation>
    <scope>NUCLEOTIDE SEQUENCE [LARGE SCALE GENOMIC DNA]</scope>
    <source>
        <strain evidence="5">CGMCC 4.7020</strain>
    </source>
</reference>
<comment type="caution">
    <text evidence="4">The sequence shown here is derived from an EMBL/GenBank/DDBJ whole genome shotgun (WGS) entry which is preliminary data.</text>
</comment>
<dbReference type="NCBIfam" id="TIGR00641">
    <property type="entry name" value="acid_CoA_mut_N"/>
    <property type="match status" value="1"/>
</dbReference>
<comment type="subunit">
    <text evidence="1">Heterodimer of an alpha and a beta chain.</text>
</comment>
<dbReference type="Gene3D" id="3.20.20.240">
    <property type="entry name" value="Methylmalonyl-CoA mutase"/>
    <property type="match status" value="2"/>
</dbReference>
<name>A0ABW3XRT2_9ACTN</name>
<gene>
    <name evidence="4" type="ORF">ACFQ5X_41035</name>
</gene>
<dbReference type="SUPFAM" id="SSF51703">
    <property type="entry name" value="Cobalamin (vitamin B12)-dependent enzymes"/>
    <property type="match status" value="1"/>
</dbReference>
<evidence type="ECO:0000256" key="1">
    <source>
        <dbReference type="ARBA" id="ARBA00011870"/>
    </source>
</evidence>